<organism evidence="2 3">
    <name type="scientific">Allochromatium humboldtianum</name>
    <dbReference type="NCBI Taxonomy" id="504901"/>
    <lineage>
        <taxon>Bacteria</taxon>
        <taxon>Pseudomonadati</taxon>
        <taxon>Pseudomonadota</taxon>
        <taxon>Gammaproteobacteria</taxon>
        <taxon>Chromatiales</taxon>
        <taxon>Chromatiaceae</taxon>
        <taxon>Allochromatium</taxon>
    </lineage>
</organism>
<gene>
    <name evidence="2" type="ORF">HW932_02645</name>
</gene>
<evidence type="ECO:0000313" key="2">
    <source>
        <dbReference type="EMBL" id="NVZ08157.1"/>
    </source>
</evidence>
<name>A0A850RAA0_9GAMM</name>
<proteinExistence type="predicted"/>
<dbReference type="Pfam" id="PF13650">
    <property type="entry name" value="Asp_protease_2"/>
    <property type="match status" value="1"/>
</dbReference>
<dbReference type="GO" id="GO:0008233">
    <property type="term" value="F:peptidase activity"/>
    <property type="evidence" value="ECO:0007669"/>
    <property type="project" value="UniProtKB-KW"/>
</dbReference>
<keyword evidence="2" id="KW-0645">Protease</keyword>
<dbReference type="CDD" id="cd05483">
    <property type="entry name" value="retropepsin_like_bacteria"/>
    <property type="match status" value="1"/>
</dbReference>
<evidence type="ECO:0000313" key="3">
    <source>
        <dbReference type="Proteomes" id="UP000592294"/>
    </source>
</evidence>
<dbReference type="AlphaFoldDB" id="A0A850RAA0"/>
<dbReference type="InterPro" id="IPR034122">
    <property type="entry name" value="Retropepsin-like_bacterial"/>
</dbReference>
<keyword evidence="2" id="KW-0378">Hydrolase</keyword>
<accession>A0A850RAA0</accession>
<feature type="chain" id="PRO_5032398473" evidence="1">
    <location>
        <begin position="23"/>
        <end position="257"/>
    </location>
</feature>
<dbReference type="GO" id="GO:0006508">
    <property type="term" value="P:proteolysis"/>
    <property type="evidence" value="ECO:0007669"/>
    <property type="project" value="UniProtKB-KW"/>
</dbReference>
<feature type="signal peptide" evidence="1">
    <location>
        <begin position="1"/>
        <end position="22"/>
    </location>
</feature>
<sequence>MPTFDPRSLTALCLLTAGLVQAQGPAPTAQVQSMRVEVADELDRLSQELDFEVRGIEQTEGATAHAAGESIVERLHLLLEDFDHVIVQAPGAGVERVIILGEKAAYVPPPMVVEGGESSETAPASGDEIVLATQRRGAAHLVTLGLEGVSGGAPMQESMLIDTGADRVVLPVSLISSLGLSPDALQQQQVQTANGTIDARVGRLGAIWVGPKRIEDVEVAFMDDQRLGGTSLLGMSLLGRFRMTIDDEKNQLTLAPK</sequence>
<dbReference type="SUPFAM" id="SSF50630">
    <property type="entry name" value="Acid proteases"/>
    <property type="match status" value="1"/>
</dbReference>
<dbReference type="Proteomes" id="UP000592294">
    <property type="component" value="Unassembled WGS sequence"/>
</dbReference>
<comment type="caution">
    <text evidence="2">The sequence shown here is derived from an EMBL/GenBank/DDBJ whole genome shotgun (WGS) entry which is preliminary data.</text>
</comment>
<reference evidence="2 3" key="1">
    <citation type="submission" date="2020-06" db="EMBL/GenBank/DDBJ databases">
        <title>Whole-genome sequence of Allochromatium humboldtianum DSM 21881, type strain.</title>
        <authorList>
            <person name="Kyndt J.A."/>
            <person name="Meyer T.E."/>
        </authorList>
    </citation>
    <scope>NUCLEOTIDE SEQUENCE [LARGE SCALE GENOMIC DNA]</scope>
    <source>
        <strain evidence="2 3">DSM 21881</strain>
    </source>
</reference>
<evidence type="ECO:0000256" key="1">
    <source>
        <dbReference type="SAM" id="SignalP"/>
    </source>
</evidence>
<keyword evidence="3" id="KW-1185">Reference proteome</keyword>
<keyword evidence="1" id="KW-0732">Signal</keyword>
<dbReference type="EMBL" id="JABZEO010000002">
    <property type="protein sequence ID" value="NVZ08157.1"/>
    <property type="molecule type" value="Genomic_DNA"/>
</dbReference>
<protein>
    <submittedName>
        <fullName evidence="2">Retroviral-like aspartic protease family protein</fullName>
    </submittedName>
</protein>
<dbReference type="RefSeq" id="WP_176974955.1">
    <property type="nucleotide sequence ID" value="NZ_JABZEO010000002.1"/>
</dbReference>
<dbReference type="InterPro" id="IPR021109">
    <property type="entry name" value="Peptidase_aspartic_dom_sf"/>
</dbReference>
<dbReference type="Gene3D" id="2.40.70.10">
    <property type="entry name" value="Acid Proteases"/>
    <property type="match status" value="1"/>
</dbReference>